<reference evidence="2" key="2">
    <citation type="journal article" date="2018" name="Sci. Data">
        <title>The draft genome sequence of cork oak.</title>
        <authorList>
            <person name="Ramos A.M."/>
            <person name="Usie A."/>
            <person name="Barbosa P."/>
            <person name="Barros P.M."/>
            <person name="Capote T."/>
            <person name="Chaves I."/>
            <person name="Simoes F."/>
            <person name="Abreu I."/>
            <person name="Carrasquinho I."/>
            <person name="Faro C."/>
            <person name="Guimaraes J.B."/>
            <person name="Mendonca D."/>
            <person name="Nobrega F."/>
            <person name="Rodrigues L."/>
            <person name="Saibo N.J.M."/>
            <person name="Varela M.C."/>
            <person name="Egas C."/>
            <person name="Matos J."/>
            <person name="Miguel C.M."/>
            <person name="Oliveira M.M."/>
            <person name="Ricardo C.P."/>
            <person name="Goncalves S."/>
        </authorList>
    </citation>
    <scope>NUCLEOTIDE SEQUENCE [LARGE SCALE GENOMIC DNA]</scope>
    <source>
        <strain evidence="2">HL8</strain>
    </source>
</reference>
<feature type="domain" description="Zinc knuckle CX2CX4HX4C" evidence="1">
    <location>
        <begin position="4"/>
        <end position="49"/>
    </location>
</feature>
<protein>
    <recommendedName>
        <fullName evidence="1">Zinc knuckle CX2CX4HX4C domain-containing protein</fullName>
    </recommendedName>
</protein>
<reference evidence="2" key="3">
    <citation type="submission" date="2023-07" db="EMBL/GenBank/DDBJ databases">
        <title>An improved reference 1 genome and first organelle genomes of Quercus suber.</title>
        <authorList>
            <consortium name="Genosuber Consortium"/>
            <person name="Usie A."/>
            <person name="Serra O."/>
            <person name="Barros P."/>
        </authorList>
    </citation>
    <scope>NUCLEOTIDE SEQUENCE</scope>
    <source>
        <strain evidence="2">HL8</strain>
        <tissue evidence="2">Leaves</tissue>
    </source>
</reference>
<dbReference type="AlphaFoldDB" id="A0AAW0MA37"/>
<dbReference type="Pfam" id="PF14392">
    <property type="entry name" value="zf-CCHC_4"/>
    <property type="match status" value="1"/>
</dbReference>
<proteinExistence type="predicted"/>
<dbReference type="InterPro" id="IPR025836">
    <property type="entry name" value="Zn_knuckle_CX2CX4HX4C"/>
</dbReference>
<reference evidence="2" key="1">
    <citation type="submission" date="2017-12" db="EMBL/GenBank/DDBJ databases">
        <authorList>
            <person name="Barbosa P."/>
            <person name="Usie A."/>
            <person name="Ramos A.M."/>
        </authorList>
    </citation>
    <scope>NUCLEOTIDE SEQUENCE</scope>
    <source>
        <strain evidence="2">HL8</strain>
        <tissue evidence="2">Leaves</tissue>
    </source>
</reference>
<evidence type="ECO:0000313" key="2">
    <source>
        <dbReference type="EMBL" id="KAK7860216.1"/>
    </source>
</evidence>
<accession>A0AAW0MA37</accession>
<gene>
    <name evidence="2" type="ORF">CFP56_042125</name>
</gene>
<evidence type="ECO:0000259" key="1">
    <source>
        <dbReference type="Pfam" id="PF14392"/>
    </source>
</evidence>
<dbReference type="EMBL" id="PKMF04000008">
    <property type="protein sequence ID" value="KAK7860216.1"/>
    <property type="molecule type" value="Genomic_DNA"/>
</dbReference>
<name>A0AAW0MA37_QUESU</name>
<sequence length="52" mass="5848">MPIDKPIQRGAPVLSPEGDQVWVAFQYERLLGLCFHCGLLGHESKSQCHELI</sequence>
<comment type="caution">
    <text evidence="2">The sequence shown here is derived from an EMBL/GenBank/DDBJ whole genome shotgun (WGS) entry which is preliminary data.</text>
</comment>
<organism evidence="2">
    <name type="scientific">Quercus suber</name>
    <name type="common">Cork oak</name>
    <dbReference type="NCBI Taxonomy" id="58331"/>
    <lineage>
        <taxon>Eukaryota</taxon>
        <taxon>Viridiplantae</taxon>
        <taxon>Streptophyta</taxon>
        <taxon>Embryophyta</taxon>
        <taxon>Tracheophyta</taxon>
        <taxon>Spermatophyta</taxon>
        <taxon>Magnoliopsida</taxon>
        <taxon>eudicotyledons</taxon>
        <taxon>Gunneridae</taxon>
        <taxon>Pentapetalae</taxon>
        <taxon>rosids</taxon>
        <taxon>fabids</taxon>
        <taxon>Fagales</taxon>
        <taxon>Fagaceae</taxon>
        <taxon>Quercus</taxon>
    </lineage>
</organism>